<keyword evidence="1 4" id="KW-0808">Transferase</keyword>
<protein>
    <submittedName>
        <fullName evidence="4">GNAT family N-acetyltransferase</fullName>
    </submittedName>
</protein>
<evidence type="ECO:0000256" key="1">
    <source>
        <dbReference type="ARBA" id="ARBA00022679"/>
    </source>
</evidence>
<dbReference type="PANTHER" id="PTHR43877:SF2">
    <property type="entry name" value="AMINOALKYLPHOSPHONATE N-ACETYLTRANSFERASE-RELATED"/>
    <property type="match status" value="1"/>
</dbReference>
<accession>A0A5M9ZK08</accession>
<dbReference type="Pfam" id="PF00583">
    <property type="entry name" value="Acetyltransf_1"/>
    <property type="match status" value="1"/>
</dbReference>
<dbReference type="PANTHER" id="PTHR43877">
    <property type="entry name" value="AMINOALKYLPHOSPHONATE N-ACETYLTRANSFERASE-RELATED-RELATED"/>
    <property type="match status" value="1"/>
</dbReference>
<evidence type="ECO:0000259" key="3">
    <source>
        <dbReference type="PROSITE" id="PS51186"/>
    </source>
</evidence>
<dbReference type="Gene3D" id="3.40.630.30">
    <property type="match status" value="1"/>
</dbReference>
<keyword evidence="2" id="KW-0012">Acyltransferase</keyword>
<reference evidence="4 5" key="1">
    <citation type="journal article" date="2019" name="Syst. Appl. Microbiol.">
        <title>Characterization of Bifidobacterium species in feaces of the Egyptian fruit bat: Description of B. vespertilionis sp. nov. and B. rousetti sp. nov.</title>
        <authorList>
            <person name="Modesto M."/>
            <person name="Satti M."/>
            <person name="Watanabe K."/>
            <person name="Puglisi E."/>
            <person name="Morelli L."/>
            <person name="Huang C.-H."/>
            <person name="Liou J.-S."/>
            <person name="Miyashita M."/>
            <person name="Tamura T."/>
            <person name="Saito S."/>
            <person name="Mori K."/>
            <person name="Huang L."/>
            <person name="Sciavilla P."/>
            <person name="Sandri C."/>
            <person name="Spiezio C."/>
            <person name="Vitali F."/>
            <person name="Cavalieri D."/>
            <person name="Perpetuini G."/>
            <person name="Tofalo R."/>
            <person name="Bonetti A."/>
            <person name="Arita M."/>
            <person name="Mattarelli P."/>
        </authorList>
    </citation>
    <scope>NUCLEOTIDE SEQUENCE [LARGE SCALE GENOMIC DNA]</scope>
    <source>
        <strain evidence="4 5">RST7</strain>
    </source>
</reference>
<dbReference type="OrthoDB" id="9789603at2"/>
<comment type="caution">
    <text evidence="4">The sequence shown here is derived from an EMBL/GenBank/DDBJ whole genome shotgun (WGS) entry which is preliminary data.</text>
</comment>
<dbReference type="SUPFAM" id="SSF55729">
    <property type="entry name" value="Acyl-CoA N-acyltransferases (Nat)"/>
    <property type="match status" value="1"/>
</dbReference>
<feature type="domain" description="N-acetyltransferase" evidence="3">
    <location>
        <begin position="65"/>
        <end position="205"/>
    </location>
</feature>
<sequence>MAHVQKILTSLRWGLHNDVDLIHSRIHSIAEHDRHVRIWTVDHGGSQQLQGTSQETHRDSERTTRMIRPATAADLKAVYEIVNESSDDDLNFQMFAQTYVNQLESLERKLGVCEENGEVIGFVGILCTWQLHIGERVAETKELVVAKAHRDHDVRDQLLAWAEDIARDAGCGKITMCSRVEHTDSHAFYENNGFHKTYYRFDREL</sequence>
<organism evidence="4 5">
    <name type="scientific">Bifidobacterium tissieri</name>
    <dbReference type="NCBI Taxonomy" id="1630162"/>
    <lineage>
        <taxon>Bacteria</taxon>
        <taxon>Bacillati</taxon>
        <taxon>Actinomycetota</taxon>
        <taxon>Actinomycetes</taxon>
        <taxon>Bifidobacteriales</taxon>
        <taxon>Bifidobacteriaceae</taxon>
        <taxon>Bifidobacterium</taxon>
    </lineage>
</organism>
<evidence type="ECO:0000256" key="2">
    <source>
        <dbReference type="ARBA" id="ARBA00023315"/>
    </source>
</evidence>
<proteinExistence type="predicted"/>
<evidence type="ECO:0000313" key="5">
    <source>
        <dbReference type="Proteomes" id="UP000412028"/>
    </source>
</evidence>
<dbReference type="GO" id="GO:0016747">
    <property type="term" value="F:acyltransferase activity, transferring groups other than amino-acyl groups"/>
    <property type="evidence" value="ECO:0007669"/>
    <property type="project" value="InterPro"/>
</dbReference>
<dbReference type="InterPro" id="IPR000182">
    <property type="entry name" value="GNAT_dom"/>
</dbReference>
<dbReference type="InterPro" id="IPR050832">
    <property type="entry name" value="Bact_Acetyltransf"/>
</dbReference>
<dbReference type="Proteomes" id="UP000412028">
    <property type="component" value="Unassembled WGS sequence"/>
</dbReference>
<dbReference type="PROSITE" id="PS51186">
    <property type="entry name" value="GNAT"/>
    <property type="match status" value="1"/>
</dbReference>
<dbReference type="CDD" id="cd04301">
    <property type="entry name" value="NAT_SF"/>
    <property type="match status" value="1"/>
</dbReference>
<dbReference type="AlphaFoldDB" id="A0A5M9ZK08"/>
<name>A0A5M9ZK08_9BIFI</name>
<dbReference type="EMBL" id="RZUI01000016">
    <property type="protein sequence ID" value="KAA8827858.1"/>
    <property type="molecule type" value="Genomic_DNA"/>
</dbReference>
<evidence type="ECO:0000313" key="4">
    <source>
        <dbReference type="EMBL" id="KAA8827858.1"/>
    </source>
</evidence>
<gene>
    <name evidence="4" type="ORF">EMO89_09955</name>
</gene>
<dbReference type="InterPro" id="IPR016181">
    <property type="entry name" value="Acyl_CoA_acyltransferase"/>
</dbReference>